<dbReference type="PROSITE" id="PS50893">
    <property type="entry name" value="ABC_TRANSPORTER_2"/>
    <property type="match status" value="1"/>
</dbReference>
<dbReference type="EMBL" id="CXST01000004">
    <property type="protein sequence ID" value="CTQ46766.1"/>
    <property type="molecule type" value="Genomic_DNA"/>
</dbReference>
<dbReference type="EC" id="3.6.3.-" evidence="6"/>
<proteinExistence type="inferred from homology"/>
<dbReference type="OrthoDB" id="9778547at2"/>
<evidence type="ECO:0000256" key="3">
    <source>
        <dbReference type="ARBA" id="ARBA00022741"/>
    </source>
</evidence>
<dbReference type="InterPro" id="IPR017871">
    <property type="entry name" value="ABC_transporter-like_CS"/>
</dbReference>
<keyword evidence="7" id="KW-1185">Reference proteome</keyword>
<dbReference type="GO" id="GO:0016887">
    <property type="term" value="F:ATP hydrolysis activity"/>
    <property type="evidence" value="ECO:0007669"/>
    <property type="project" value="InterPro"/>
</dbReference>
<accession>A0A0M6Y9J0</accession>
<dbReference type="Gene3D" id="3.40.50.300">
    <property type="entry name" value="P-loop containing nucleotide triphosphate hydrolases"/>
    <property type="match status" value="1"/>
</dbReference>
<feature type="domain" description="ABC transporter" evidence="5">
    <location>
        <begin position="11"/>
        <end position="235"/>
    </location>
</feature>
<protein>
    <submittedName>
        <fullName evidence="6">Putative ABC transporter ATP-binding protein YxlF</fullName>
        <ecNumber evidence="6">3.6.3.-</ecNumber>
    </submittedName>
</protein>
<evidence type="ECO:0000256" key="2">
    <source>
        <dbReference type="ARBA" id="ARBA00022448"/>
    </source>
</evidence>
<keyword evidence="3" id="KW-0547">Nucleotide-binding</keyword>
<dbReference type="SMART" id="SM00382">
    <property type="entry name" value="AAA"/>
    <property type="match status" value="1"/>
</dbReference>
<dbReference type="PANTHER" id="PTHR42939">
    <property type="entry name" value="ABC TRANSPORTER ATP-BINDING PROTEIN ALBC-RELATED"/>
    <property type="match status" value="1"/>
</dbReference>
<dbReference type="Pfam" id="PF00005">
    <property type="entry name" value="ABC_tran"/>
    <property type="match status" value="1"/>
</dbReference>
<dbReference type="InterPro" id="IPR003593">
    <property type="entry name" value="AAA+_ATPase"/>
</dbReference>
<name>A0A0M6Y9J0_9HYPH</name>
<evidence type="ECO:0000256" key="4">
    <source>
        <dbReference type="ARBA" id="ARBA00022840"/>
    </source>
</evidence>
<dbReference type="GO" id="GO:0005524">
    <property type="term" value="F:ATP binding"/>
    <property type="evidence" value="ECO:0007669"/>
    <property type="project" value="UniProtKB-KW"/>
</dbReference>
<evidence type="ECO:0000313" key="6">
    <source>
        <dbReference type="EMBL" id="CTQ46766.1"/>
    </source>
</evidence>
<gene>
    <name evidence="6" type="primary">yxlF</name>
    <name evidence="6" type="ORF">LAL4801_05225</name>
</gene>
<keyword evidence="4 6" id="KW-0067">ATP-binding</keyword>
<organism evidence="6 7">
    <name type="scientific">Roseibium aggregatum</name>
    <dbReference type="NCBI Taxonomy" id="187304"/>
    <lineage>
        <taxon>Bacteria</taxon>
        <taxon>Pseudomonadati</taxon>
        <taxon>Pseudomonadota</taxon>
        <taxon>Alphaproteobacteria</taxon>
        <taxon>Hyphomicrobiales</taxon>
        <taxon>Stappiaceae</taxon>
        <taxon>Roseibium</taxon>
    </lineage>
</organism>
<dbReference type="InterPro" id="IPR027417">
    <property type="entry name" value="P-loop_NTPase"/>
</dbReference>
<reference evidence="7" key="1">
    <citation type="submission" date="2015-07" db="EMBL/GenBank/DDBJ databases">
        <authorList>
            <person name="Rodrigo-Torres Lidia"/>
            <person name="Arahal R.David."/>
        </authorList>
    </citation>
    <scope>NUCLEOTIDE SEQUENCE [LARGE SCALE GENOMIC DNA]</scope>
    <source>
        <strain evidence="7">CECT 4801</strain>
    </source>
</reference>
<keyword evidence="2" id="KW-0813">Transport</keyword>
<evidence type="ECO:0000256" key="1">
    <source>
        <dbReference type="ARBA" id="ARBA00005417"/>
    </source>
</evidence>
<dbReference type="PROSITE" id="PS00211">
    <property type="entry name" value="ABC_TRANSPORTER_1"/>
    <property type="match status" value="1"/>
</dbReference>
<dbReference type="RefSeq" id="WP_055660827.1">
    <property type="nucleotide sequence ID" value="NZ_CXST01000004.1"/>
</dbReference>
<evidence type="ECO:0000313" key="7">
    <source>
        <dbReference type="Proteomes" id="UP000048926"/>
    </source>
</evidence>
<dbReference type="CDD" id="cd03230">
    <property type="entry name" value="ABC_DR_subfamily_A"/>
    <property type="match status" value="1"/>
</dbReference>
<sequence length="306" mass="32671">MTETSLSAPTLRVDGVCKTFSGHKAVDEVSFSLNAGERVAMLGHNGAGKTTLFKIVLGFLKRDHGDVAVMGAAPGSHDARVGTAYLPESVAFPASLTGKEVLTFYARLKGESPARALPLLERVGLAEAAKRRVGTYSKGMRQRLGLAQALIGRPRLILLDEPTTGLDPISRQTVYELIGEIAGQGTTVLLSSHALTELEARTDRILILSKGRLVADDILSRLRAQAGLPIRLKVWTRPEDLAHVSESLGGGQMNGRSVEFNCNADDKVKALSAISALGNLVEDVDVHAPSLDDVYRYFSSTAGKEA</sequence>
<keyword evidence="6" id="KW-0378">Hydrolase</keyword>
<dbReference type="SUPFAM" id="SSF52540">
    <property type="entry name" value="P-loop containing nucleoside triphosphate hydrolases"/>
    <property type="match status" value="1"/>
</dbReference>
<dbReference type="AlphaFoldDB" id="A0A0M6Y9J0"/>
<dbReference type="InterPro" id="IPR051782">
    <property type="entry name" value="ABC_Transporter_VariousFunc"/>
</dbReference>
<dbReference type="Proteomes" id="UP000048926">
    <property type="component" value="Unassembled WGS sequence"/>
</dbReference>
<dbReference type="PANTHER" id="PTHR42939:SF1">
    <property type="entry name" value="ABC TRANSPORTER ATP-BINDING PROTEIN ALBC-RELATED"/>
    <property type="match status" value="1"/>
</dbReference>
<evidence type="ECO:0000259" key="5">
    <source>
        <dbReference type="PROSITE" id="PS50893"/>
    </source>
</evidence>
<comment type="similarity">
    <text evidence="1">Belongs to the ABC transporter superfamily.</text>
</comment>
<dbReference type="InterPro" id="IPR003439">
    <property type="entry name" value="ABC_transporter-like_ATP-bd"/>
</dbReference>